<dbReference type="Pfam" id="PF14743">
    <property type="entry name" value="DNA_ligase_OB_2"/>
    <property type="match status" value="1"/>
</dbReference>
<dbReference type="SUPFAM" id="SSF50249">
    <property type="entry name" value="Nucleic acid-binding proteins"/>
    <property type="match status" value="1"/>
</dbReference>
<reference evidence="8" key="1">
    <citation type="submission" date="2015-08" db="EMBL/GenBank/DDBJ databases">
        <authorList>
            <person name="Varghese N."/>
        </authorList>
    </citation>
    <scope>NUCLEOTIDE SEQUENCE [LARGE SCALE GENOMIC DNA]</scope>
    <source>
        <strain evidence="8">JCM 18476</strain>
    </source>
</reference>
<feature type="chain" id="PRO_5005505663" evidence="5">
    <location>
        <begin position="23"/>
        <end position="284"/>
    </location>
</feature>
<keyword evidence="2" id="KW-0235">DNA replication</keyword>
<dbReference type="GO" id="GO:0006260">
    <property type="term" value="P:DNA replication"/>
    <property type="evidence" value="ECO:0007669"/>
    <property type="project" value="UniProtKB-KW"/>
</dbReference>
<dbReference type="GO" id="GO:0006281">
    <property type="term" value="P:DNA repair"/>
    <property type="evidence" value="ECO:0007669"/>
    <property type="project" value="UniProtKB-KW"/>
</dbReference>
<protein>
    <submittedName>
        <fullName evidence="7">ATP dependent DNA ligase domain/DNA ligase OB-like domain</fullName>
    </submittedName>
</protein>
<dbReference type="CDD" id="cd08041">
    <property type="entry name" value="OBF_kDNA_ligase_like"/>
    <property type="match status" value="1"/>
</dbReference>
<dbReference type="STRING" id="1137284.GCA_001418205_01844"/>
<evidence type="ECO:0000259" key="6">
    <source>
        <dbReference type="Pfam" id="PF14743"/>
    </source>
</evidence>
<evidence type="ECO:0000256" key="2">
    <source>
        <dbReference type="ARBA" id="ARBA00022705"/>
    </source>
</evidence>
<name>A0A0K6ILJ6_9GAMM</name>
<dbReference type="AlphaFoldDB" id="A0A0K6ILJ6"/>
<dbReference type="Gene3D" id="2.40.50.140">
    <property type="entry name" value="Nucleic acid-binding proteins"/>
    <property type="match status" value="1"/>
</dbReference>
<evidence type="ECO:0000313" key="8">
    <source>
        <dbReference type="Proteomes" id="UP000182769"/>
    </source>
</evidence>
<dbReference type="RefSeq" id="WP_055462945.1">
    <property type="nucleotide sequence ID" value="NZ_CYHG01000005.1"/>
</dbReference>
<accession>A0A0K6ILJ6</accession>
<dbReference type="Proteomes" id="UP000182769">
    <property type="component" value="Unassembled WGS sequence"/>
</dbReference>
<dbReference type="Gene3D" id="3.30.470.30">
    <property type="entry name" value="DNA ligase/mRNA capping enzyme"/>
    <property type="match status" value="1"/>
</dbReference>
<dbReference type="NCBIfam" id="NF006592">
    <property type="entry name" value="PRK09125.1"/>
    <property type="match status" value="1"/>
</dbReference>
<keyword evidence="3" id="KW-0227">DNA damage</keyword>
<feature type="domain" description="DNA ligase OB-like" evidence="6">
    <location>
        <begin position="209"/>
        <end position="273"/>
    </location>
</feature>
<evidence type="ECO:0000256" key="4">
    <source>
        <dbReference type="ARBA" id="ARBA00023204"/>
    </source>
</evidence>
<dbReference type="InterPro" id="IPR029319">
    <property type="entry name" value="DNA_ligase_OB"/>
</dbReference>
<dbReference type="GO" id="GO:0016874">
    <property type="term" value="F:ligase activity"/>
    <property type="evidence" value="ECO:0007669"/>
    <property type="project" value="UniProtKB-KW"/>
</dbReference>
<dbReference type="InterPro" id="IPR012340">
    <property type="entry name" value="NA-bd_OB-fold"/>
</dbReference>
<proteinExistence type="predicted"/>
<gene>
    <name evidence="7" type="ORF">Ga0061065_10577</name>
</gene>
<keyword evidence="5" id="KW-0732">Signal</keyword>
<dbReference type="SUPFAM" id="SSF56091">
    <property type="entry name" value="DNA ligase/mRNA capping enzyme, catalytic domain"/>
    <property type="match status" value="1"/>
</dbReference>
<evidence type="ECO:0000256" key="3">
    <source>
        <dbReference type="ARBA" id="ARBA00022763"/>
    </source>
</evidence>
<dbReference type="PANTHER" id="PTHR47810:SF1">
    <property type="entry name" value="DNA LIGASE B"/>
    <property type="match status" value="1"/>
</dbReference>
<keyword evidence="1 7" id="KW-0436">Ligase</keyword>
<keyword evidence="8" id="KW-1185">Reference proteome</keyword>
<dbReference type="Gene3D" id="3.30.1490.70">
    <property type="match status" value="1"/>
</dbReference>
<evidence type="ECO:0000256" key="1">
    <source>
        <dbReference type="ARBA" id="ARBA00022598"/>
    </source>
</evidence>
<organism evidence="7 8">
    <name type="scientific">Marinomonas fungiae</name>
    <dbReference type="NCBI Taxonomy" id="1137284"/>
    <lineage>
        <taxon>Bacteria</taxon>
        <taxon>Pseudomonadati</taxon>
        <taxon>Pseudomonadota</taxon>
        <taxon>Gammaproteobacteria</taxon>
        <taxon>Oceanospirillales</taxon>
        <taxon>Oceanospirillaceae</taxon>
        <taxon>Marinomonas</taxon>
    </lineage>
</organism>
<dbReference type="CDD" id="cd07896">
    <property type="entry name" value="Adenylation_kDNA_ligase_like"/>
    <property type="match status" value="1"/>
</dbReference>
<sequence length="284" mass="31795">MRIMVSTAVSTALLIASLVSQAQSVQLATVYADENVSDYLVSEKLDGIRAIWDGQQLTTRQGNPISAPVWFTDGWPEVWLDGELWAGRGRFGFVQNTVLDSEPNEMQWREIQYMVFDAPNYTDVFEQRAASYLTLIRQTNNIFIKGIEQLRLEGSEALYRLLDDVTNAGGEGLMLHRKDALLKDGRSDALLKLKPFQDAEAKVIGHAVGSGKYKGMMGALLVELANGRQFKIGTGFSDLERSNPPQVGEYITFRYQGLTSSGLPRFASFVRVRKGPFEFREPEK</sequence>
<dbReference type="OrthoDB" id="9782700at2"/>
<feature type="signal peptide" evidence="5">
    <location>
        <begin position="1"/>
        <end position="22"/>
    </location>
</feature>
<dbReference type="PANTHER" id="PTHR47810">
    <property type="entry name" value="DNA LIGASE"/>
    <property type="match status" value="1"/>
</dbReference>
<dbReference type="InterPro" id="IPR050326">
    <property type="entry name" value="NAD_dep_DNA_ligaseB"/>
</dbReference>
<keyword evidence="4" id="KW-0234">DNA repair</keyword>
<evidence type="ECO:0000256" key="5">
    <source>
        <dbReference type="SAM" id="SignalP"/>
    </source>
</evidence>
<dbReference type="EMBL" id="CYHG01000005">
    <property type="protein sequence ID" value="CUB03985.1"/>
    <property type="molecule type" value="Genomic_DNA"/>
</dbReference>
<evidence type="ECO:0000313" key="7">
    <source>
        <dbReference type="EMBL" id="CUB03985.1"/>
    </source>
</evidence>